<accession>A0A9P5CLL0</accession>
<sequence>MGRACLGEHARGPKKMSSIDHSGEHSAVRTEVPDQDSIQRSWPQGRCVQLNKAITAVHLSNESNEVCRTTPFSDEQSDEVGKVGCRPATPESVLGRSRAKEAGRPKATDGDPLERPITRMLDRVATCLLAFERDEIFLGQATFHAAAAAACAAYLPRTKQGNFDSGRQSDDMPIKMFHCRSFFPFLTLPKIPTEFRHWRCRHVGGYCRPGPWTIVHGQRGASAKHVLPVRVPPFVTGASAYSYGWLDK</sequence>
<feature type="region of interest" description="Disordered" evidence="1">
    <location>
        <begin position="1"/>
        <end position="40"/>
    </location>
</feature>
<protein>
    <submittedName>
        <fullName evidence="2">Uncharacterized protein</fullName>
    </submittedName>
</protein>
<keyword evidence="3" id="KW-1185">Reference proteome</keyword>
<proteinExistence type="predicted"/>
<dbReference type="GeneID" id="63842651"/>
<dbReference type="RefSeq" id="XP_040773105.1">
    <property type="nucleotide sequence ID" value="XM_040925522.1"/>
</dbReference>
<evidence type="ECO:0000256" key="1">
    <source>
        <dbReference type="SAM" id="MobiDB-lite"/>
    </source>
</evidence>
<feature type="region of interest" description="Disordered" evidence="1">
    <location>
        <begin position="77"/>
        <end position="114"/>
    </location>
</feature>
<organism evidence="2 3">
    <name type="scientific">Cryphonectria parasitica (strain ATCC 38755 / EP155)</name>
    <dbReference type="NCBI Taxonomy" id="660469"/>
    <lineage>
        <taxon>Eukaryota</taxon>
        <taxon>Fungi</taxon>
        <taxon>Dikarya</taxon>
        <taxon>Ascomycota</taxon>
        <taxon>Pezizomycotina</taxon>
        <taxon>Sordariomycetes</taxon>
        <taxon>Sordariomycetidae</taxon>
        <taxon>Diaporthales</taxon>
        <taxon>Cryphonectriaceae</taxon>
        <taxon>Cryphonectria-Endothia species complex</taxon>
        <taxon>Cryphonectria</taxon>
    </lineage>
</organism>
<gene>
    <name evidence="2" type="ORF">M406DRAFT_72153</name>
</gene>
<feature type="compositionally biased region" description="Basic and acidic residues" evidence="1">
    <location>
        <begin position="98"/>
        <end position="114"/>
    </location>
</feature>
<evidence type="ECO:0000313" key="3">
    <source>
        <dbReference type="Proteomes" id="UP000803844"/>
    </source>
</evidence>
<feature type="compositionally biased region" description="Basic and acidic residues" evidence="1">
    <location>
        <begin position="1"/>
        <end position="32"/>
    </location>
</feature>
<evidence type="ECO:0000313" key="2">
    <source>
        <dbReference type="EMBL" id="KAF3762126.1"/>
    </source>
</evidence>
<comment type="caution">
    <text evidence="2">The sequence shown here is derived from an EMBL/GenBank/DDBJ whole genome shotgun (WGS) entry which is preliminary data.</text>
</comment>
<name>A0A9P5CLL0_CRYP1</name>
<dbReference type="EMBL" id="MU032350">
    <property type="protein sequence ID" value="KAF3762126.1"/>
    <property type="molecule type" value="Genomic_DNA"/>
</dbReference>
<reference evidence="2" key="1">
    <citation type="journal article" date="2020" name="Phytopathology">
        <title>Genome sequence of the chestnut blight fungus Cryphonectria parasitica EP155: A fundamental resource for an archetypical invasive plant pathogen.</title>
        <authorList>
            <person name="Crouch J.A."/>
            <person name="Dawe A."/>
            <person name="Aerts A."/>
            <person name="Barry K."/>
            <person name="Churchill A.C.L."/>
            <person name="Grimwood J."/>
            <person name="Hillman B."/>
            <person name="Milgroom M.G."/>
            <person name="Pangilinan J."/>
            <person name="Smith M."/>
            <person name="Salamov A."/>
            <person name="Schmutz J."/>
            <person name="Yadav J."/>
            <person name="Grigoriev I.V."/>
            <person name="Nuss D."/>
        </authorList>
    </citation>
    <scope>NUCLEOTIDE SEQUENCE</scope>
    <source>
        <strain evidence="2">EP155</strain>
    </source>
</reference>
<dbReference type="Proteomes" id="UP000803844">
    <property type="component" value="Unassembled WGS sequence"/>
</dbReference>
<dbReference type="AlphaFoldDB" id="A0A9P5CLL0"/>